<protein>
    <submittedName>
        <fullName evidence="3">Neutral/alkaline non-lysosomal ceramidase</fullName>
    </submittedName>
</protein>
<dbReference type="AlphaFoldDB" id="A0A1P8WIZ4"/>
<organism evidence="3 4">
    <name type="scientific">Fuerstiella marisgermanici</name>
    <dbReference type="NCBI Taxonomy" id="1891926"/>
    <lineage>
        <taxon>Bacteria</taxon>
        <taxon>Pseudomonadati</taxon>
        <taxon>Planctomycetota</taxon>
        <taxon>Planctomycetia</taxon>
        <taxon>Planctomycetales</taxon>
        <taxon>Planctomycetaceae</taxon>
        <taxon>Fuerstiella</taxon>
    </lineage>
</organism>
<dbReference type="InterPro" id="IPR031329">
    <property type="entry name" value="NEUT/ALK_ceramidase_N"/>
</dbReference>
<evidence type="ECO:0000313" key="4">
    <source>
        <dbReference type="Proteomes" id="UP000187735"/>
    </source>
</evidence>
<name>A0A1P8WIZ4_9PLAN</name>
<accession>A0A1P8WIZ4</accession>
<keyword evidence="4" id="KW-1185">Reference proteome</keyword>
<gene>
    <name evidence="3" type="ORF">Fuma_03648</name>
</gene>
<dbReference type="RefSeq" id="WP_077025399.1">
    <property type="nucleotide sequence ID" value="NZ_CP017641.1"/>
</dbReference>
<sequence precursor="true">MRHSNSCLLRVFLLFAFVTTAATSAAAKSEWQAGVAKRVITPPQPMWMSGYAGRKGPAEGKLHDLWAKALVLQSPDGERLVLVSLDLVGIGRDVSQGICKKLQETHSLRRSQISICTSHTHTGPVVGRNLITMYSLTEQHKSLIDEYAVFLQDAVGKVVAEAFSNVQSASVSYGLGKATFAVNRRNNREADVPMLRENGELKGPVDHSAPVLAVRNEKGELSAVVFGYACHATVLGLMEWSGDWPGFAQIEIEKRHPKAIAMFVAGCGADQNPLPRRTVELAQEYGQQMATAVDKVLAADMKKVSGGLTSTYKEIDLKLATLPDKDTIEEDTMSSNTYIAGRAKHLLQMIEEKGSLDQTYPYPVQVWGIGNDARMVVLGGEVVVDYANRLRDEFPEKDLWVAGYSNDVMAYIPSKRVLLEGGYEGATSMIYYGLPTAWSENVEEHIVKTVHELADALDK</sequence>
<keyword evidence="1" id="KW-0732">Signal</keyword>
<evidence type="ECO:0000256" key="1">
    <source>
        <dbReference type="SAM" id="SignalP"/>
    </source>
</evidence>
<dbReference type="EMBL" id="CP017641">
    <property type="protein sequence ID" value="APZ94030.1"/>
    <property type="molecule type" value="Genomic_DNA"/>
</dbReference>
<dbReference type="KEGG" id="fmr:Fuma_03648"/>
<evidence type="ECO:0000259" key="2">
    <source>
        <dbReference type="Pfam" id="PF04734"/>
    </source>
</evidence>
<feature type="signal peptide" evidence="1">
    <location>
        <begin position="1"/>
        <end position="21"/>
    </location>
</feature>
<evidence type="ECO:0000313" key="3">
    <source>
        <dbReference type="EMBL" id="APZ94030.1"/>
    </source>
</evidence>
<feature type="chain" id="PRO_5012953048" evidence="1">
    <location>
        <begin position="22"/>
        <end position="459"/>
    </location>
</feature>
<reference evidence="3 4" key="1">
    <citation type="journal article" date="2016" name="Front. Microbiol.">
        <title>Fuerstia marisgermanicae gen. nov., sp. nov., an Unusual Member of the Phylum Planctomycetes from the German Wadden Sea.</title>
        <authorList>
            <person name="Kohn T."/>
            <person name="Heuer A."/>
            <person name="Jogler M."/>
            <person name="Vollmers J."/>
            <person name="Boedeker C."/>
            <person name="Bunk B."/>
            <person name="Rast P."/>
            <person name="Borchert D."/>
            <person name="Glockner I."/>
            <person name="Freese H.M."/>
            <person name="Klenk H.P."/>
            <person name="Overmann J."/>
            <person name="Kaster A.K."/>
            <person name="Rohde M."/>
            <person name="Wiegand S."/>
            <person name="Jogler C."/>
        </authorList>
    </citation>
    <scope>NUCLEOTIDE SEQUENCE [LARGE SCALE GENOMIC DNA]</scope>
    <source>
        <strain evidence="3 4">NH11</strain>
    </source>
</reference>
<feature type="domain" description="Neutral/alkaline non-lysosomal ceramidase N-terminal" evidence="2">
    <location>
        <begin position="32"/>
        <end position="259"/>
    </location>
</feature>
<dbReference type="Proteomes" id="UP000187735">
    <property type="component" value="Chromosome"/>
</dbReference>
<dbReference type="Pfam" id="PF04734">
    <property type="entry name" value="Ceramidase_alk"/>
    <property type="match status" value="1"/>
</dbReference>
<proteinExistence type="predicted"/>
<dbReference type="OrthoDB" id="264270at2"/>
<dbReference type="STRING" id="1891926.Fuma_03648"/>